<dbReference type="GO" id="GO:0004190">
    <property type="term" value="F:aspartic-type endopeptidase activity"/>
    <property type="evidence" value="ECO:0007669"/>
    <property type="project" value="InterPro"/>
</dbReference>
<dbReference type="FunFam" id="2.40.70.10:FF:000008">
    <property type="entry name" value="Cathepsin D"/>
    <property type="match status" value="1"/>
</dbReference>
<evidence type="ECO:0000313" key="5">
    <source>
        <dbReference type="EMBL" id="KAG2110639.1"/>
    </source>
</evidence>
<feature type="active site" evidence="2">
    <location>
        <position position="234"/>
    </location>
</feature>
<feature type="domain" description="Peptidase A1" evidence="4">
    <location>
        <begin position="216"/>
        <end position="534"/>
    </location>
</feature>
<feature type="disulfide bond" evidence="3">
    <location>
        <begin position="247"/>
        <end position="251"/>
    </location>
</feature>
<dbReference type="PROSITE" id="PS51767">
    <property type="entry name" value="PEPTIDASE_A1"/>
    <property type="match status" value="1"/>
</dbReference>
<dbReference type="PANTHER" id="PTHR47966:SF57">
    <property type="entry name" value="PEPTIDASE A1 DOMAIN-CONTAINING PROTEIN"/>
    <property type="match status" value="1"/>
</dbReference>
<dbReference type="CDD" id="cd05471">
    <property type="entry name" value="pepsin_like"/>
    <property type="match status" value="1"/>
</dbReference>
<dbReference type="InterPro" id="IPR001461">
    <property type="entry name" value="Aspartic_peptidase_A1"/>
</dbReference>
<accession>A0A9P7FB04</accession>
<dbReference type="RefSeq" id="XP_041294229.1">
    <property type="nucleotide sequence ID" value="XM_041441344.1"/>
</dbReference>
<dbReference type="Gene3D" id="2.40.70.10">
    <property type="entry name" value="Acid Proteases"/>
    <property type="match status" value="2"/>
</dbReference>
<dbReference type="SUPFAM" id="SSF50630">
    <property type="entry name" value="Acid proteases"/>
    <property type="match status" value="1"/>
</dbReference>
<reference evidence="5" key="1">
    <citation type="journal article" date="2020" name="New Phytol.">
        <title>Comparative genomics reveals dynamic genome evolution in host specialist ectomycorrhizal fungi.</title>
        <authorList>
            <person name="Lofgren L.A."/>
            <person name="Nguyen N.H."/>
            <person name="Vilgalys R."/>
            <person name="Ruytinx J."/>
            <person name="Liao H.L."/>
            <person name="Branco S."/>
            <person name="Kuo A."/>
            <person name="LaButti K."/>
            <person name="Lipzen A."/>
            <person name="Andreopoulos W."/>
            <person name="Pangilinan J."/>
            <person name="Riley R."/>
            <person name="Hundley H."/>
            <person name="Na H."/>
            <person name="Barry K."/>
            <person name="Grigoriev I.V."/>
            <person name="Stajich J.E."/>
            <person name="Kennedy P.G."/>
        </authorList>
    </citation>
    <scope>NUCLEOTIDE SEQUENCE</scope>
    <source>
        <strain evidence="5">FC423</strain>
    </source>
</reference>
<dbReference type="Proteomes" id="UP000823399">
    <property type="component" value="Unassembled WGS sequence"/>
</dbReference>
<name>A0A9P7FB04_9AGAM</name>
<comment type="caution">
    <text evidence="5">The sequence shown here is derived from an EMBL/GenBank/DDBJ whole genome shotgun (WGS) entry which is preliminary data.</text>
</comment>
<dbReference type="OrthoDB" id="771136at2759"/>
<dbReference type="GO" id="GO:0006508">
    <property type="term" value="P:proteolysis"/>
    <property type="evidence" value="ECO:0007669"/>
    <property type="project" value="InterPro"/>
</dbReference>
<evidence type="ECO:0000256" key="3">
    <source>
        <dbReference type="PIRSR" id="PIRSR601461-2"/>
    </source>
</evidence>
<evidence type="ECO:0000256" key="2">
    <source>
        <dbReference type="PIRSR" id="PIRSR601461-1"/>
    </source>
</evidence>
<dbReference type="Pfam" id="PF00026">
    <property type="entry name" value="Asp"/>
    <property type="match status" value="1"/>
</dbReference>
<dbReference type="InterPro" id="IPR021109">
    <property type="entry name" value="Peptidase_aspartic_dom_sf"/>
</dbReference>
<keyword evidence="3" id="KW-1015">Disulfide bond</keyword>
<evidence type="ECO:0000259" key="4">
    <source>
        <dbReference type="PROSITE" id="PS51767"/>
    </source>
</evidence>
<dbReference type="PRINTS" id="PR00792">
    <property type="entry name" value="PEPSIN"/>
</dbReference>
<evidence type="ECO:0000256" key="1">
    <source>
        <dbReference type="ARBA" id="ARBA00007447"/>
    </source>
</evidence>
<dbReference type="PANTHER" id="PTHR47966">
    <property type="entry name" value="BETA-SITE APP-CLEAVING ENZYME, ISOFORM A-RELATED"/>
    <property type="match status" value="1"/>
</dbReference>
<gene>
    <name evidence="5" type="ORF">F5147DRAFT_772421</name>
</gene>
<sequence length="592" mass="62510">MPGVIEETNKPTEPRPVGIKPPTWAWLGLTAQAIIFLSLGRSKRSLSHSFEPKPGRNITRTLEVGMVGNPTMNTLVYCVLGAAPICISRQLAGRHPIIYSPVFLILHWLVVSRIGSSLVTERSNSGPGLDMIPLISLAFLFALPADTFGAPTNVAPVSGQAISLLRRNQSPRDVTQWGALAKRQRDNLIAKYGDATTRKRSTGYNLIVDQQYDSSYYGSLAIGTPAVSFDVKLDTGSSDLWLASSSCGTSCGSVSTYNPSSSSTFQNLSTPFTILYDSGSADGYVAQDTVQMAGFSVASQGFAVVDAVSQALLASPVSGFLGLAWQSLSSSGQMPLWQILASSNAWDSALFAVQLTRYKNDSTAQVLEPGGVLNMGYTNSSLYTGSIDYIDIPGTPSYWYIPLISMTVQGNSISIDSGTTAVIDTGTTNIGGPASSVQAIYAQIPGSQPATGEWEGYYSFPCSTTVNVELSFGGATWSISPVDFAFTQTSSTVCIGAFFETTTSTGFPSWIIGDTFLKNVYSVFRYNPPSVGFANLSSIAIAENGAAGTVPSATFGAISAAVTNTSDAPRGHALSASLSTLLFLAFSVVLLL</sequence>
<comment type="similarity">
    <text evidence="1">Belongs to the peptidase A1 family.</text>
</comment>
<dbReference type="EMBL" id="JABBWM010000020">
    <property type="protein sequence ID" value="KAG2110639.1"/>
    <property type="molecule type" value="Genomic_DNA"/>
</dbReference>
<dbReference type="InterPro" id="IPR034164">
    <property type="entry name" value="Pepsin-like_dom"/>
</dbReference>
<evidence type="ECO:0000313" key="6">
    <source>
        <dbReference type="Proteomes" id="UP000823399"/>
    </source>
</evidence>
<dbReference type="InterPro" id="IPR033121">
    <property type="entry name" value="PEPTIDASE_A1"/>
</dbReference>
<feature type="active site" evidence="2">
    <location>
        <position position="424"/>
    </location>
</feature>
<dbReference type="GeneID" id="64703603"/>
<keyword evidence="6" id="KW-1185">Reference proteome</keyword>
<proteinExistence type="inferred from homology"/>
<organism evidence="5 6">
    <name type="scientific">Suillus discolor</name>
    <dbReference type="NCBI Taxonomy" id="1912936"/>
    <lineage>
        <taxon>Eukaryota</taxon>
        <taxon>Fungi</taxon>
        <taxon>Dikarya</taxon>
        <taxon>Basidiomycota</taxon>
        <taxon>Agaricomycotina</taxon>
        <taxon>Agaricomycetes</taxon>
        <taxon>Agaricomycetidae</taxon>
        <taxon>Boletales</taxon>
        <taxon>Suillineae</taxon>
        <taxon>Suillaceae</taxon>
        <taxon>Suillus</taxon>
    </lineage>
</organism>
<protein>
    <submittedName>
        <fullName evidence="5">Aspartic peptidase domain-containing protein</fullName>
    </submittedName>
</protein>
<dbReference type="AlphaFoldDB" id="A0A9P7FB04"/>